<dbReference type="KEGG" id="bco:Bcell_3172"/>
<dbReference type="eggNOG" id="COG2972">
    <property type="taxonomic scope" value="Bacteria"/>
</dbReference>
<keyword evidence="6 7" id="KW-0472">Membrane</keyword>
<name>E6U0G9_EVAC2</name>
<sequence>MEKWIPLQNWSLKWKSVIMFLLLVITPTMTIGIMVYYQTNEILKRQVIDTASRNLIHVESNFLNVQEEIEDISGYVIYSNEFRDFMTLTTHDDNYNEIYKNQNQIKGFITFHLTNKPYFHSMVVEGVNDNYLEFGDLVQGDETEWIEKAVGNEGLFIWSSPYTMERRIWSNDEVSVISLFRVINHLYDIKRPVGMVTIRLDERELYDYVTNGFSDNTHETFVIKKDGEVLLHEEPSYVGARYRDENFVKQLTTSNEDVFSYELDGEVYYAVKQKIEDRELFLVSMVKEEYILAELAGIRLTMKIMIGMGVFIGVLAVFISILMIIRPILELTNETKKLEDGDFQANVKIRSHDEIGKLGIRFNKMVKQIQRLIETKYKLEIENKESELQALQSQINPHFLYNTLDMIRWTARLENAAETGKSIEDLSRLFRINLNNGKLWIQLKDEMKYVHSYIELQKKRLPGKTNVLIVMESGIENALVMKIILQPLAENSIKHGFKNNGNSKRVYIRAYRNGDGINIDVIDNGTGLEVRKTNEKLSRKHEDESGFGLKNINDRIVNAFGSDYGLKLIEPANRQGTHVQLFIPFICSEEDLKKILKREDK</sequence>
<keyword evidence="4" id="KW-0808">Transferase</keyword>
<keyword evidence="5 9" id="KW-0418">Kinase</keyword>
<comment type="subcellular location">
    <subcellularLocation>
        <location evidence="1">Cell membrane</location>
        <topology evidence="1">Multi-pass membrane protein</topology>
    </subcellularLocation>
</comment>
<proteinExistence type="predicted"/>
<dbReference type="Pfam" id="PF06580">
    <property type="entry name" value="His_kinase"/>
    <property type="match status" value="1"/>
</dbReference>
<accession>E6U0G9</accession>
<feature type="transmembrane region" description="Helical" evidence="7">
    <location>
        <begin position="17"/>
        <end position="37"/>
    </location>
</feature>
<dbReference type="InterPro" id="IPR050640">
    <property type="entry name" value="Bact_2-comp_sensor_kinase"/>
</dbReference>
<feature type="transmembrane region" description="Helical" evidence="7">
    <location>
        <begin position="304"/>
        <end position="325"/>
    </location>
</feature>
<dbReference type="Pfam" id="PF00672">
    <property type="entry name" value="HAMP"/>
    <property type="match status" value="1"/>
</dbReference>
<dbReference type="InterPro" id="IPR003594">
    <property type="entry name" value="HATPase_dom"/>
</dbReference>
<dbReference type="Pfam" id="PF02518">
    <property type="entry name" value="HATPase_c"/>
    <property type="match status" value="1"/>
</dbReference>
<reference evidence="9 10" key="1">
    <citation type="submission" date="2010-12" db="EMBL/GenBank/DDBJ databases">
        <title>Complete sequence of Bacillus cellulosilyticus DSM 2522.</title>
        <authorList>
            <consortium name="US DOE Joint Genome Institute"/>
            <person name="Lucas S."/>
            <person name="Copeland A."/>
            <person name="Lapidus A."/>
            <person name="Cheng J.-F."/>
            <person name="Bruce D."/>
            <person name="Goodwin L."/>
            <person name="Pitluck S."/>
            <person name="Chertkov O."/>
            <person name="Detter J.C."/>
            <person name="Han C."/>
            <person name="Tapia R."/>
            <person name="Land M."/>
            <person name="Hauser L."/>
            <person name="Jeffries C."/>
            <person name="Kyrpides N."/>
            <person name="Ivanova N."/>
            <person name="Mikhailova N."/>
            <person name="Brumm P."/>
            <person name="Mead D."/>
            <person name="Woyke T."/>
        </authorList>
    </citation>
    <scope>NUCLEOTIDE SEQUENCE [LARGE SCALE GENOMIC DNA]</scope>
    <source>
        <strain evidence="10">ATCC 21833 / DSM 2522 / FERM P-1141 / JCM 9156 / N-4</strain>
    </source>
</reference>
<keyword evidence="2" id="KW-1003">Cell membrane</keyword>
<evidence type="ECO:0000313" key="9">
    <source>
        <dbReference type="EMBL" id="ADU31414.1"/>
    </source>
</evidence>
<dbReference type="HOGENOM" id="CLU_020473_6_1_9"/>
<dbReference type="PANTHER" id="PTHR34220:SF7">
    <property type="entry name" value="SENSOR HISTIDINE KINASE YPDA"/>
    <property type="match status" value="1"/>
</dbReference>
<evidence type="ECO:0000259" key="8">
    <source>
        <dbReference type="PROSITE" id="PS50885"/>
    </source>
</evidence>
<evidence type="ECO:0000256" key="7">
    <source>
        <dbReference type="SAM" id="Phobius"/>
    </source>
</evidence>
<dbReference type="Proteomes" id="UP000001401">
    <property type="component" value="Chromosome"/>
</dbReference>
<dbReference type="Gene3D" id="1.10.8.500">
    <property type="entry name" value="HAMP domain in histidine kinase"/>
    <property type="match status" value="1"/>
</dbReference>
<dbReference type="SMART" id="SM00304">
    <property type="entry name" value="HAMP"/>
    <property type="match status" value="1"/>
</dbReference>
<dbReference type="SUPFAM" id="SSF55874">
    <property type="entry name" value="ATPase domain of HSP90 chaperone/DNA topoisomerase II/histidine kinase"/>
    <property type="match status" value="1"/>
</dbReference>
<evidence type="ECO:0000256" key="6">
    <source>
        <dbReference type="ARBA" id="ARBA00023136"/>
    </source>
</evidence>
<evidence type="ECO:0000313" key="10">
    <source>
        <dbReference type="Proteomes" id="UP000001401"/>
    </source>
</evidence>
<keyword evidence="3" id="KW-0597">Phosphoprotein</keyword>
<feature type="domain" description="HAMP" evidence="8">
    <location>
        <begin position="322"/>
        <end position="374"/>
    </location>
</feature>
<protein>
    <submittedName>
        <fullName evidence="9">Integral membrane sensor signal transduction histidine kinase</fullName>
    </submittedName>
</protein>
<dbReference type="PANTHER" id="PTHR34220">
    <property type="entry name" value="SENSOR HISTIDINE KINASE YPDA"/>
    <property type="match status" value="1"/>
</dbReference>
<dbReference type="EMBL" id="CP002394">
    <property type="protein sequence ID" value="ADU31414.1"/>
    <property type="molecule type" value="Genomic_DNA"/>
</dbReference>
<dbReference type="AlphaFoldDB" id="E6U0G9"/>
<dbReference type="SUPFAM" id="SSF158472">
    <property type="entry name" value="HAMP domain-like"/>
    <property type="match status" value="1"/>
</dbReference>
<dbReference type="CDD" id="cd06225">
    <property type="entry name" value="HAMP"/>
    <property type="match status" value="1"/>
</dbReference>
<dbReference type="Gene3D" id="3.30.565.10">
    <property type="entry name" value="Histidine kinase-like ATPase, C-terminal domain"/>
    <property type="match status" value="1"/>
</dbReference>
<dbReference type="OrthoDB" id="9776552at2"/>
<dbReference type="InterPro" id="IPR003660">
    <property type="entry name" value="HAMP_dom"/>
</dbReference>
<dbReference type="GO" id="GO:0000155">
    <property type="term" value="F:phosphorelay sensor kinase activity"/>
    <property type="evidence" value="ECO:0007669"/>
    <property type="project" value="InterPro"/>
</dbReference>
<keyword evidence="7" id="KW-1133">Transmembrane helix</keyword>
<dbReference type="PROSITE" id="PS50885">
    <property type="entry name" value="HAMP"/>
    <property type="match status" value="1"/>
</dbReference>
<evidence type="ECO:0000256" key="3">
    <source>
        <dbReference type="ARBA" id="ARBA00022553"/>
    </source>
</evidence>
<evidence type="ECO:0000256" key="2">
    <source>
        <dbReference type="ARBA" id="ARBA00022475"/>
    </source>
</evidence>
<dbReference type="GO" id="GO:0005886">
    <property type="term" value="C:plasma membrane"/>
    <property type="evidence" value="ECO:0007669"/>
    <property type="project" value="UniProtKB-SubCell"/>
</dbReference>
<keyword evidence="10" id="KW-1185">Reference proteome</keyword>
<dbReference type="InterPro" id="IPR036890">
    <property type="entry name" value="HATPase_C_sf"/>
</dbReference>
<dbReference type="Gene3D" id="3.30.450.20">
    <property type="entry name" value="PAS domain"/>
    <property type="match status" value="1"/>
</dbReference>
<evidence type="ECO:0000256" key="1">
    <source>
        <dbReference type="ARBA" id="ARBA00004651"/>
    </source>
</evidence>
<gene>
    <name evidence="9" type="ordered locus">Bcell_3172</name>
</gene>
<dbReference type="InterPro" id="IPR010559">
    <property type="entry name" value="Sig_transdc_His_kin_internal"/>
</dbReference>
<evidence type="ECO:0000256" key="5">
    <source>
        <dbReference type="ARBA" id="ARBA00022777"/>
    </source>
</evidence>
<dbReference type="STRING" id="649639.Bcell_3172"/>
<keyword evidence="7" id="KW-0812">Transmembrane</keyword>
<dbReference type="RefSeq" id="WP_013489745.1">
    <property type="nucleotide sequence ID" value="NC_014829.1"/>
</dbReference>
<evidence type="ECO:0000256" key="4">
    <source>
        <dbReference type="ARBA" id="ARBA00022679"/>
    </source>
</evidence>
<organism evidence="9 10">
    <name type="scientific">Evansella cellulosilytica (strain ATCC 21833 / DSM 2522 / FERM P-1141 / JCM 9156 / N-4)</name>
    <name type="common">Bacillus cellulosilyticus</name>
    <dbReference type="NCBI Taxonomy" id="649639"/>
    <lineage>
        <taxon>Bacteria</taxon>
        <taxon>Bacillati</taxon>
        <taxon>Bacillota</taxon>
        <taxon>Bacilli</taxon>
        <taxon>Bacillales</taxon>
        <taxon>Bacillaceae</taxon>
        <taxon>Evansella</taxon>
    </lineage>
</organism>